<dbReference type="RefSeq" id="WP_345499997.1">
    <property type="nucleotide sequence ID" value="NZ_BAABJM010000011.1"/>
</dbReference>
<evidence type="ECO:0000313" key="2">
    <source>
        <dbReference type="Proteomes" id="UP001500603"/>
    </source>
</evidence>
<keyword evidence="2" id="KW-1185">Reference proteome</keyword>
<proteinExistence type="predicted"/>
<dbReference type="EMBL" id="BAABJM010000011">
    <property type="protein sequence ID" value="GAA5069965.1"/>
    <property type="molecule type" value="Genomic_DNA"/>
</dbReference>
<reference evidence="2" key="1">
    <citation type="journal article" date="2019" name="Int. J. Syst. Evol. Microbiol.">
        <title>The Global Catalogue of Microorganisms (GCM) 10K type strain sequencing project: providing services to taxonomists for standard genome sequencing and annotation.</title>
        <authorList>
            <consortium name="The Broad Institute Genomics Platform"/>
            <consortium name="The Broad Institute Genome Sequencing Center for Infectious Disease"/>
            <person name="Wu L."/>
            <person name="Ma J."/>
        </authorList>
    </citation>
    <scope>NUCLEOTIDE SEQUENCE [LARGE SCALE GENOMIC DNA]</scope>
    <source>
        <strain evidence="2">JCM 18298</strain>
    </source>
</reference>
<comment type="caution">
    <text evidence="1">The sequence shown here is derived from an EMBL/GenBank/DDBJ whole genome shotgun (WGS) entry which is preliminary data.</text>
</comment>
<protein>
    <recommendedName>
        <fullName evidence="3">Cytidine deaminase</fullName>
    </recommendedName>
</protein>
<sequence>MTELDAEDAKLVVLARGALGRTDGSCGAAIRDTDGRTYAAGEVRLTALRLTALQAAVAAAISSGAEGFEAAVVVCGKFSDVGIAAVREVTAQARVIFTDTDGTVFDIIDDAGVEPSSADRVHGG</sequence>
<dbReference type="SUPFAM" id="SSF53927">
    <property type="entry name" value="Cytidine deaminase-like"/>
    <property type="match status" value="1"/>
</dbReference>
<dbReference type="InterPro" id="IPR016193">
    <property type="entry name" value="Cytidine_deaminase-like"/>
</dbReference>
<gene>
    <name evidence="1" type="ORF">GCM10023318_61780</name>
</gene>
<name>A0ABP9L2W1_9NOCA</name>
<accession>A0ABP9L2W1</accession>
<dbReference type="Proteomes" id="UP001500603">
    <property type="component" value="Unassembled WGS sequence"/>
</dbReference>
<organism evidence="1 2">
    <name type="scientific">Nocardia callitridis</name>
    <dbReference type="NCBI Taxonomy" id="648753"/>
    <lineage>
        <taxon>Bacteria</taxon>
        <taxon>Bacillati</taxon>
        <taxon>Actinomycetota</taxon>
        <taxon>Actinomycetes</taxon>
        <taxon>Mycobacteriales</taxon>
        <taxon>Nocardiaceae</taxon>
        <taxon>Nocardia</taxon>
    </lineage>
</organism>
<evidence type="ECO:0000313" key="1">
    <source>
        <dbReference type="EMBL" id="GAA5069965.1"/>
    </source>
</evidence>
<evidence type="ECO:0008006" key="3">
    <source>
        <dbReference type="Google" id="ProtNLM"/>
    </source>
</evidence>
<dbReference type="Gene3D" id="3.40.140.10">
    <property type="entry name" value="Cytidine Deaminase, domain 2"/>
    <property type="match status" value="1"/>
</dbReference>